<keyword evidence="2" id="KW-1185">Reference proteome</keyword>
<name>A0A0W0VCB1_9GAMM</name>
<accession>A0A0W0VCB1</accession>
<evidence type="ECO:0000313" key="1">
    <source>
        <dbReference type="EMBL" id="KTD17765.1"/>
    </source>
</evidence>
<dbReference type="EMBL" id="LNYJ01000011">
    <property type="protein sequence ID" value="KTD17765.1"/>
    <property type="molecule type" value="Genomic_DNA"/>
</dbReference>
<dbReference type="OrthoDB" id="5657209at2"/>
<gene>
    <name evidence="1" type="ORF">Ljor_2071</name>
</gene>
<comment type="caution">
    <text evidence="1">The sequence shown here is derived from an EMBL/GenBank/DDBJ whole genome shotgun (WGS) entry which is preliminary data.</text>
</comment>
<reference evidence="1 2" key="1">
    <citation type="submission" date="2015-11" db="EMBL/GenBank/DDBJ databases">
        <title>Genomic analysis of 38 Legionella species identifies large and diverse effector repertoires.</title>
        <authorList>
            <person name="Burstein D."/>
            <person name="Amaro F."/>
            <person name="Zusman T."/>
            <person name="Lifshitz Z."/>
            <person name="Cohen O."/>
            <person name="Gilbert J.A."/>
            <person name="Pupko T."/>
            <person name="Shuman H.A."/>
            <person name="Segal G."/>
        </authorList>
    </citation>
    <scope>NUCLEOTIDE SEQUENCE [LARGE SCALE GENOMIC DNA]</scope>
    <source>
        <strain evidence="1 2">BL-540</strain>
    </source>
</reference>
<dbReference type="Proteomes" id="UP000055035">
    <property type="component" value="Unassembled WGS sequence"/>
</dbReference>
<sequence>MLSQVNFLFHEMQKDSRKALDFIKANLDFFCAPFLHQKEFQNWVMQAGQEKNVRSLTDSLFVPLTNPISHLGEFIDSLIGKALQPNDRACLLHGDEQRLINLLEKHRHLRRAILMIARNPSIQKWNEDHPQLIKRTQKFFSACGIIHSLEEKLKTLAPQFKEDAKYSLTCLSLLKEELHNWIDAQKGVTGEVQDFGITCTQLIQQARQDLIKRWGKHPQLKHLLFLMGKIASGCFTKENPYSFFHEQSLIIDSISQLETTFSPR</sequence>
<organism evidence="1 2">
    <name type="scientific">Legionella jordanis</name>
    <dbReference type="NCBI Taxonomy" id="456"/>
    <lineage>
        <taxon>Bacteria</taxon>
        <taxon>Pseudomonadati</taxon>
        <taxon>Pseudomonadota</taxon>
        <taxon>Gammaproteobacteria</taxon>
        <taxon>Legionellales</taxon>
        <taxon>Legionellaceae</taxon>
        <taxon>Legionella</taxon>
    </lineage>
</organism>
<proteinExistence type="predicted"/>
<dbReference type="RefSeq" id="WP_058471490.1">
    <property type="nucleotide sequence ID" value="NZ_CAAAIC010000001.1"/>
</dbReference>
<dbReference type="PATRIC" id="fig|456.5.peg.2218"/>
<dbReference type="AlphaFoldDB" id="A0A0W0VCB1"/>
<protein>
    <submittedName>
        <fullName evidence="1">Uncharacterized protein</fullName>
    </submittedName>
</protein>
<evidence type="ECO:0000313" key="2">
    <source>
        <dbReference type="Proteomes" id="UP000055035"/>
    </source>
</evidence>